<evidence type="ECO:0000313" key="1">
    <source>
        <dbReference type="EMBL" id="CCE34877.1"/>
    </source>
</evidence>
<name>M1VZE4_CLAP2</name>
<keyword evidence="2" id="KW-1185">Reference proteome</keyword>
<proteinExistence type="predicted"/>
<gene>
    <name evidence="1" type="ORF">CPUR_08816</name>
</gene>
<sequence length="41" mass="4306">MPYDLITSADGKQKRHSHVVENSTGIVNVGAGSSSSFTTLL</sequence>
<protein>
    <submittedName>
        <fullName evidence="1">Uncharacterized protein</fullName>
    </submittedName>
</protein>
<dbReference type="AlphaFoldDB" id="M1VZE4"/>
<accession>M1VZE4</accession>
<dbReference type="Proteomes" id="UP000016801">
    <property type="component" value="Unassembled WGS sequence"/>
</dbReference>
<comment type="caution">
    <text evidence="1">The sequence shown here is derived from an EMBL/GenBank/DDBJ whole genome shotgun (WGS) entry which is preliminary data.</text>
</comment>
<dbReference type="EMBL" id="CAGA01000142">
    <property type="protein sequence ID" value="CCE34877.1"/>
    <property type="molecule type" value="Genomic_DNA"/>
</dbReference>
<dbReference type="HOGENOM" id="CLU_3279414_0_0_1"/>
<organism evidence="1 2">
    <name type="scientific">Claviceps purpurea (strain 20.1)</name>
    <name type="common">Ergot fungus</name>
    <name type="synonym">Sphacelia segetum</name>
    <dbReference type="NCBI Taxonomy" id="1111077"/>
    <lineage>
        <taxon>Eukaryota</taxon>
        <taxon>Fungi</taxon>
        <taxon>Dikarya</taxon>
        <taxon>Ascomycota</taxon>
        <taxon>Pezizomycotina</taxon>
        <taxon>Sordariomycetes</taxon>
        <taxon>Hypocreomycetidae</taxon>
        <taxon>Hypocreales</taxon>
        <taxon>Clavicipitaceae</taxon>
        <taxon>Claviceps</taxon>
    </lineage>
</organism>
<reference evidence="1 2" key="1">
    <citation type="journal article" date="2013" name="PLoS Genet.">
        <title>Plant-symbiotic fungi as chemical engineers: Multi-genome analysis of the Clavicipitaceae reveals dynamics of alkaloid loci.</title>
        <authorList>
            <person name="Schardl C.L."/>
            <person name="Young C.A."/>
            <person name="Hesse U."/>
            <person name="Amyotte S.G."/>
            <person name="Andreeva K."/>
            <person name="Calie P.J."/>
            <person name="Fleetwood D.J."/>
            <person name="Haws D.C."/>
            <person name="Moore N."/>
            <person name="Oeser B."/>
            <person name="Panaccione D.G."/>
            <person name="Schweri K.K."/>
            <person name="Voisey C.R."/>
            <person name="Farman M.L."/>
            <person name="Jaromczyk J.W."/>
            <person name="Roe B.A."/>
            <person name="O'Sullivan D.M."/>
            <person name="Scott B."/>
            <person name="Tudzynski P."/>
            <person name="An Z."/>
            <person name="Arnaoudova E.G."/>
            <person name="Bullock C.T."/>
            <person name="Charlton N.D."/>
            <person name="Chen L."/>
            <person name="Cox M."/>
            <person name="Dinkins R.D."/>
            <person name="Florea S."/>
            <person name="Glenn A.E."/>
            <person name="Gordon A."/>
            <person name="Gueldener U."/>
            <person name="Harris D.R."/>
            <person name="Hollin W."/>
            <person name="Jaromczyk J."/>
            <person name="Johnson R.D."/>
            <person name="Khan A.K."/>
            <person name="Leistner E."/>
            <person name="Leuchtmann A."/>
            <person name="Li C."/>
            <person name="Liu J."/>
            <person name="Liu J."/>
            <person name="Liu M."/>
            <person name="Mace W."/>
            <person name="Machado C."/>
            <person name="Nagabhyru P."/>
            <person name="Pan J."/>
            <person name="Schmid J."/>
            <person name="Sugawara K."/>
            <person name="Steiner U."/>
            <person name="Takach J.E."/>
            <person name="Tanaka E."/>
            <person name="Webb J.S."/>
            <person name="Wilson E.V."/>
            <person name="Wiseman J.L."/>
            <person name="Yoshida R."/>
            <person name="Zeng Z."/>
        </authorList>
    </citation>
    <scope>NUCLEOTIDE SEQUENCE [LARGE SCALE GENOMIC DNA]</scope>
    <source>
        <strain evidence="1 2">20.1</strain>
    </source>
</reference>
<evidence type="ECO:0000313" key="2">
    <source>
        <dbReference type="Proteomes" id="UP000016801"/>
    </source>
</evidence>
<dbReference type="VEuPathDB" id="FungiDB:CPUR_08816"/>